<evidence type="ECO:0000256" key="2">
    <source>
        <dbReference type="SAM" id="Phobius"/>
    </source>
</evidence>
<dbReference type="STRING" id="1280954.HPO_16350"/>
<reference evidence="3 4" key="1">
    <citation type="journal article" date="2014" name="Antonie Van Leeuwenhoek">
        <title>Hyphomonas beringensis sp. nov. and Hyphomonas chukchiensis sp. nov., isolated from surface seawater of the Bering Sea and Chukchi Sea.</title>
        <authorList>
            <person name="Li C."/>
            <person name="Lai Q."/>
            <person name="Li G."/>
            <person name="Dong C."/>
            <person name="Wang J."/>
            <person name="Liao Y."/>
            <person name="Shao Z."/>
        </authorList>
    </citation>
    <scope>NUCLEOTIDE SEQUENCE [LARGE SCALE GENOMIC DNA]</scope>
    <source>
        <strain evidence="3 4">PS728</strain>
    </source>
</reference>
<feature type="transmembrane region" description="Helical" evidence="2">
    <location>
        <begin position="12"/>
        <end position="32"/>
    </location>
</feature>
<dbReference type="AlphaFoldDB" id="A0A062VCP6"/>
<keyword evidence="4" id="KW-1185">Reference proteome</keyword>
<feature type="compositionally biased region" description="Pro residues" evidence="1">
    <location>
        <begin position="61"/>
        <end position="74"/>
    </location>
</feature>
<dbReference type="EMBL" id="ARYM01000024">
    <property type="protein sequence ID" value="KCZ97163.1"/>
    <property type="molecule type" value="Genomic_DNA"/>
</dbReference>
<proteinExistence type="predicted"/>
<keyword evidence="2" id="KW-0472">Membrane</keyword>
<feature type="compositionally biased region" description="Low complexity" evidence="1">
    <location>
        <begin position="41"/>
        <end position="55"/>
    </location>
</feature>
<evidence type="ECO:0000256" key="1">
    <source>
        <dbReference type="SAM" id="MobiDB-lite"/>
    </source>
</evidence>
<dbReference type="RefSeq" id="WP_035601178.1">
    <property type="nucleotide sequence ID" value="NZ_ARYM01000024.1"/>
</dbReference>
<comment type="caution">
    <text evidence="3">The sequence shown here is derived from an EMBL/GenBank/DDBJ whole genome shotgun (WGS) entry which is preliminary data.</text>
</comment>
<organism evidence="3 4">
    <name type="scientific">Hyphomonas polymorpha PS728</name>
    <dbReference type="NCBI Taxonomy" id="1280954"/>
    <lineage>
        <taxon>Bacteria</taxon>
        <taxon>Pseudomonadati</taxon>
        <taxon>Pseudomonadota</taxon>
        <taxon>Alphaproteobacteria</taxon>
        <taxon>Hyphomonadales</taxon>
        <taxon>Hyphomonadaceae</taxon>
        <taxon>Hyphomonas</taxon>
    </lineage>
</organism>
<dbReference type="Proteomes" id="UP000027100">
    <property type="component" value="Unassembled WGS sequence"/>
</dbReference>
<keyword evidence="2" id="KW-1133">Transmembrane helix</keyword>
<evidence type="ECO:0000313" key="3">
    <source>
        <dbReference type="EMBL" id="KCZ97163.1"/>
    </source>
</evidence>
<protein>
    <submittedName>
        <fullName evidence="3">Uncharacterized protein</fullName>
    </submittedName>
</protein>
<dbReference type="PATRIC" id="fig|1280954.3.peg.3300"/>
<accession>A0A062VCP6</accession>
<sequence length="221" mass="22881">MAWSLPLDVRGPLGVLGIGLLAGAAGLAIVGVRTGEETGNGAVAAGPAAVDGQALSEDDPPSPLPPSLDPPPGRPALIIDPEPAPLPPDEPEEEAVPLVPQVTIQQQGSGSGVLPARAGTAEVVFIVRLKGVPEVDTITRNFKRDPAAAQAAWLELTTRIPVLAEFELSGASYSGELRLSRRLAEATPEAIKQVQERLLAIEGVAYADPDYVAHPGQKDKP</sequence>
<keyword evidence="2" id="KW-0812">Transmembrane</keyword>
<feature type="region of interest" description="Disordered" evidence="1">
    <location>
        <begin position="41"/>
        <end position="95"/>
    </location>
</feature>
<evidence type="ECO:0000313" key="4">
    <source>
        <dbReference type="Proteomes" id="UP000027100"/>
    </source>
</evidence>
<gene>
    <name evidence="3" type="ORF">HPO_16350</name>
</gene>
<dbReference type="OrthoDB" id="7620640at2"/>
<name>A0A062VCP6_9PROT</name>